<gene>
    <name evidence="1" type="ORF">EHR06_09315</name>
</gene>
<dbReference type="AlphaFoldDB" id="A0A4Z1AKR4"/>
<sequence length="355" mass="41382">MKSEENFIKLIIDILTENQYKVRKIDHIDLIIETDLEDVKSSIFVEVKFTSHSTMGYYNILEIANSVSNRFDIYANSFTNPIPFKGVIIVSAIVDDEGIKEVDKKYKIKVLDVRSLYDFTAIRPLHRKQLERYLFENVLDYSIPRIRYPLLYEELKPSNTFTAQIQAFNAKSTKPDKKKGEVLCEGLQLIKPGFDEFKKYENHVIEILKYLFENDLVDWSPQTKTDSGLNIFDLIVRVTNKSYFWSELTSDFHSKYVVFEFKNYSKSLSPGQIYSTERYLYKQALRNVGIIICRKNPGINAIIAAKGVLKESGKLLLFFTDLDLCNMLHAKDRNEELDSYLFAKLNDFLITIDRN</sequence>
<dbReference type="EMBL" id="RQHS01000012">
    <property type="protein sequence ID" value="TGN00305.1"/>
    <property type="molecule type" value="Genomic_DNA"/>
</dbReference>
<comment type="caution">
    <text evidence="1">The sequence shown here is derived from an EMBL/GenBank/DDBJ whole genome shotgun (WGS) entry which is preliminary data.</text>
</comment>
<proteinExistence type="predicted"/>
<name>A0A4Z1AKR4_9LEPT</name>
<dbReference type="RefSeq" id="WP_135756746.1">
    <property type="nucleotide sequence ID" value="NZ_RQHS01000012.1"/>
</dbReference>
<reference evidence="1" key="1">
    <citation type="journal article" date="2019" name="PLoS Negl. Trop. Dis.">
        <title>Revisiting the worldwide diversity of Leptospira species in the environment.</title>
        <authorList>
            <person name="Vincent A.T."/>
            <person name="Schiettekatte O."/>
            <person name="Bourhy P."/>
            <person name="Veyrier F.J."/>
            <person name="Picardeau M."/>
        </authorList>
    </citation>
    <scope>NUCLEOTIDE SEQUENCE [LARGE SCALE GENOMIC DNA]</scope>
    <source>
        <strain evidence="1">201601113</strain>
    </source>
</reference>
<evidence type="ECO:0000313" key="1">
    <source>
        <dbReference type="EMBL" id="TGN00305.1"/>
    </source>
</evidence>
<dbReference type="Proteomes" id="UP000297241">
    <property type="component" value="Unassembled WGS sequence"/>
</dbReference>
<organism evidence="1 2">
    <name type="scientific">Leptospira dzoumogneensis</name>
    <dbReference type="NCBI Taxonomy" id="2484904"/>
    <lineage>
        <taxon>Bacteria</taxon>
        <taxon>Pseudomonadati</taxon>
        <taxon>Spirochaetota</taxon>
        <taxon>Spirochaetia</taxon>
        <taxon>Leptospirales</taxon>
        <taxon>Leptospiraceae</taxon>
        <taxon>Leptospira</taxon>
    </lineage>
</organism>
<keyword evidence="2" id="KW-1185">Reference proteome</keyword>
<protein>
    <recommendedName>
        <fullName evidence="3">Restriction endonuclease type IV Mrr domain-containing protein</fullName>
    </recommendedName>
</protein>
<evidence type="ECO:0008006" key="3">
    <source>
        <dbReference type="Google" id="ProtNLM"/>
    </source>
</evidence>
<evidence type="ECO:0000313" key="2">
    <source>
        <dbReference type="Proteomes" id="UP000297241"/>
    </source>
</evidence>
<dbReference type="OrthoDB" id="6691177at2"/>
<accession>A0A4Z1AKR4</accession>